<protein>
    <submittedName>
        <fullName evidence="2">DNA-binding protein</fullName>
    </submittedName>
</protein>
<sequence>MGYEVWIKKALRYRDYAREDLINNRYDSAAFFAQQSVEFLLKGVLIKLTGSRPLTHSLSELLALLAKVLGVSVPEEAMRCAEALESHYIQARYPDARLNEYRKWEGEEAVKCMEALWEYVRQVAGGVA</sequence>
<dbReference type="Proteomes" id="UP000257123">
    <property type="component" value="Unassembled WGS sequence"/>
</dbReference>
<dbReference type="SUPFAM" id="SSF81593">
    <property type="entry name" value="Nucleotidyltransferase substrate binding subunit/domain"/>
    <property type="match status" value="1"/>
</dbReference>
<feature type="domain" description="HEPN" evidence="1">
    <location>
        <begin position="7"/>
        <end position="116"/>
    </location>
</feature>
<dbReference type="InterPro" id="IPR007842">
    <property type="entry name" value="HEPN_dom"/>
</dbReference>
<proteinExistence type="predicted"/>
<dbReference type="RefSeq" id="WP_116421071.1">
    <property type="nucleotide sequence ID" value="NZ_NMUE01000015.1"/>
</dbReference>
<dbReference type="EMBL" id="NMUE01000015">
    <property type="protein sequence ID" value="RFA96085.1"/>
    <property type="molecule type" value="Genomic_DNA"/>
</dbReference>
<gene>
    <name evidence="2" type="ORF">CGL51_06025</name>
    <name evidence="3" type="ORF">CGL52_03185</name>
</gene>
<evidence type="ECO:0000313" key="4">
    <source>
        <dbReference type="Proteomes" id="UP000256877"/>
    </source>
</evidence>
<comment type="caution">
    <text evidence="2">The sequence shown here is derived from an EMBL/GenBank/DDBJ whole genome shotgun (WGS) entry which is preliminary data.</text>
</comment>
<dbReference type="AlphaFoldDB" id="A0A371QZ80"/>
<evidence type="ECO:0000313" key="3">
    <source>
        <dbReference type="EMBL" id="RFA99385.1"/>
    </source>
</evidence>
<dbReference type="Gene3D" id="1.20.120.330">
    <property type="entry name" value="Nucleotidyltransferases domain 2"/>
    <property type="match status" value="1"/>
</dbReference>
<keyword evidence="2" id="KW-0238">DNA-binding</keyword>
<accession>A0A371QZ80</accession>
<evidence type="ECO:0000259" key="1">
    <source>
        <dbReference type="PROSITE" id="PS50910"/>
    </source>
</evidence>
<reference evidence="4 5" key="1">
    <citation type="submission" date="2017-07" db="EMBL/GenBank/DDBJ databases">
        <title>Draft genome sequence of aerobic hyperthermophilic archaea, Pyrobaculum aerophilum YKB31 and YKB32.</title>
        <authorList>
            <person name="Mochizuki T."/>
            <person name="Berliner A.J."/>
            <person name="Yoshida-Takashima Y."/>
            <person name="Takaki Y."/>
            <person name="Nunoura T."/>
            <person name="Takai K."/>
        </authorList>
    </citation>
    <scope>NUCLEOTIDE SEQUENCE [LARGE SCALE GENOMIC DNA]</scope>
    <source>
        <strain evidence="2 5">YKB31</strain>
        <strain evidence="3 4">YKB32</strain>
    </source>
</reference>
<evidence type="ECO:0000313" key="5">
    <source>
        <dbReference type="Proteomes" id="UP000257123"/>
    </source>
</evidence>
<dbReference type="EMBL" id="NMUF01000006">
    <property type="protein sequence ID" value="RFA99385.1"/>
    <property type="molecule type" value="Genomic_DNA"/>
</dbReference>
<evidence type="ECO:0000313" key="2">
    <source>
        <dbReference type="EMBL" id="RFA96085.1"/>
    </source>
</evidence>
<dbReference type="Pfam" id="PF05168">
    <property type="entry name" value="HEPN"/>
    <property type="match status" value="1"/>
</dbReference>
<name>A0A371QZ80_9CREN</name>
<dbReference type="SMART" id="SM00748">
    <property type="entry name" value="HEPN"/>
    <property type="match status" value="1"/>
</dbReference>
<dbReference type="GO" id="GO:0003677">
    <property type="term" value="F:DNA binding"/>
    <property type="evidence" value="ECO:0007669"/>
    <property type="project" value="UniProtKB-KW"/>
</dbReference>
<organism evidence="2 5">
    <name type="scientific">Pyrobaculum aerophilum</name>
    <dbReference type="NCBI Taxonomy" id="13773"/>
    <lineage>
        <taxon>Archaea</taxon>
        <taxon>Thermoproteota</taxon>
        <taxon>Thermoprotei</taxon>
        <taxon>Thermoproteales</taxon>
        <taxon>Thermoproteaceae</taxon>
        <taxon>Pyrobaculum</taxon>
    </lineage>
</organism>
<dbReference type="Proteomes" id="UP000256877">
    <property type="component" value="Unassembled WGS sequence"/>
</dbReference>
<dbReference type="OrthoDB" id="359241at2157"/>
<dbReference type="PROSITE" id="PS50910">
    <property type="entry name" value="HEPN"/>
    <property type="match status" value="1"/>
</dbReference>